<dbReference type="EC" id="6.3.5.4" evidence="3"/>
<evidence type="ECO:0000256" key="1">
    <source>
        <dbReference type="ARBA" id="ARBA00005187"/>
    </source>
</evidence>
<dbReference type="AlphaFoldDB" id="A0A1G2DH61"/>
<dbReference type="PIRSF" id="PIRSF001589">
    <property type="entry name" value="Asn_synthetase_glu-h"/>
    <property type="match status" value="1"/>
</dbReference>
<dbReference type="InterPro" id="IPR014729">
    <property type="entry name" value="Rossmann-like_a/b/a_fold"/>
</dbReference>
<evidence type="ECO:0000256" key="8">
    <source>
        <dbReference type="PIRSR" id="PIRSR001589-1"/>
    </source>
</evidence>
<keyword evidence="6 8" id="KW-0315">Glutamine amidotransferase</keyword>
<dbReference type="PROSITE" id="PS51278">
    <property type="entry name" value="GATASE_TYPE_2"/>
    <property type="match status" value="1"/>
</dbReference>
<evidence type="ECO:0000256" key="7">
    <source>
        <dbReference type="ARBA" id="ARBA00048741"/>
    </source>
</evidence>
<feature type="active site" description="For GATase activity" evidence="8">
    <location>
        <position position="2"/>
    </location>
</feature>
<evidence type="ECO:0000313" key="12">
    <source>
        <dbReference type="EMBL" id="OGZ12853.1"/>
    </source>
</evidence>
<organism evidence="12 13">
    <name type="scientific">Candidatus Lloydbacteria bacterium RIFCSPLOWO2_01_FULL_50_20</name>
    <dbReference type="NCBI Taxonomy" id="1798665"/>
    <lineage>
        <taxon>Bacteria</taxon>
        <taxon>Candidatus Lloydiibacteriota</taxon>
    </lineage>
</organism>
<dbReference type="Proteomes" id="UP000178534">
    <property type="component" value="Unassembled WGS sequence"/>
</dbReference>
<dbReference type="InterPro" id="IPR001962">
    <property type="entry name" value="Asn_synthase"/>
</dbReference>
<feature type="binding site" evidence="9">
    <location>
        <position position="286"/>
    </location>
    <ligand>
        <name>ATP</name>
        <dbReference type="ChEBI" id="CHEBI:30616"/>
    </ligand>
</feature>
<dbReference type="InterPro" id="IPR033738">
    <property type="entry name" value="AsnB_N"/>
</dbReference>
<dbReference type="CDD" id="cd00712">
    <property type="entry name" value="AsnB"/>
    <property type="match status" value="1"/>
</dbReference>
<dbReference type="GO" id="GO:0005524">
    <property type="term" value="F:ATP binding"/>
    <property type="evidence" value="ECO:0007669"/>
    <property type="project" value="UniProtKB-KW"/>
</dbReference>
<feature type="binding site" evidence="9">
    <location>
        <position position="96"/>
    </location>
    <ligand>
        <name>L-glutamine</name>
        <dbReference type="ChEBI" id="CHEBI:58359"/>
    </ligand>
</feature>
<evidence type="ECO:0000256" key="6">
    <source>
        <dbReference type="ARBA" id="ARBA00022962"/>
    </source>
</evidence>
<comment type="catalytic activity">
    <reaction evidence="7">
        <text>L-aspartate + L-glutamine + ATP + H2O = L-asparagine + L-glutamate + AMP + diphosphate + H(+)</text>
        <dbReference type="Rhea" id="RHEA:12228"/>
        <dbReference type="ChEBI" id="CHEBI:15377"/>
        <dbReference type="ChEBI" id="CHEBI:15378"/>
        <dbReference type="ChEBI" id="CHEBI:29985"/>
        <dbReference type="ChEBI" id="CHEBI:29991"/>
        <dbReference type="ChEBI" id="CHEBI:30616"/>
        <dbReference type="ChEBI" id="CHEBI:33019"/>
        <dbReference type="ChEBI" id="CHEBI:58048"/>
        <dbReference type="ChEBI" id="CHEBI:58359"/>
        <dbReference type="ChEBI" id="CHEBI:456215"/>
        <dbReference type="EC" id="6.3.5.4"/>
    </reaction>
</comment>
<dbReference type="CDD" id="cd01991">
    <property type="entry name" value="Asn_synthase_B_C"/>
    <property type="match status" value="1"/>
</dbReference>
<protein>
    <recommendedName>
        <fullName evidence="3">asparagine synthase (glutamine-hydrolyzing)</fullName>
        <ecNumber evidence="3">6.3.5.4</ecNumber>
    </recommendedName>
</protein>
<dbReference type="PANTHER" id="PTHR43284:SF1">
    <property type="entry name" value="ASPARAGINE SYNTHETASE"/>
    <property type="match status" value="1"/>
</dbReference>
<evidence type="ECO:0000313" key="13">
    <source>
        <dbReference type="Proteomes" id="UP000178534"/>
    </source>
</evidence>
<comment type="pathway">
    <text evidence="1">Amino-acid biosynthesis; L-asparagine biosynthesis; L-asparagine from L-aspartate (L-Gln route): step 1/1.</text>
</comment>
<sequence>MCGIAGFVGSGEANDVSRMVGSIRHRGPDDEGIYCAEGIGLGHARLSIIDLTPLGHQPMWNAARTVGIVFNGEIYNFLELKKKLVAGGRKFVSNSDTEVIIALYEQYDEQCFTHLHGMFAIALYDKAKKKLLLARDRMGKKPLYFGRWGGTFVFASEPKVILLHPEAKKEVNASALNAYFALDYVPTPLSIWRGVEKLEPGTLLAYEGGAVRKERFWCPDFKESICSIPDAVSELGECLHRAVSSRLVSDVPFGVFLSGGLDSSAVAYYAAQTKKKEGGEIHTFSIGFSEESFDESRHAEVVAKYLDTIHHNKMLSGDDSLRVIPEIFSALDEPLADASIVPTYLLSRFAKEHVTVALGGDGGDELFAGYPTFQAEQVLRFYRMLPQVFRQEVIAPLVAHLPSSLENFSFDFKLKKFLDGAEEESVVRRHMRWLGTFDEAGCARLFTGDAWGALAGENVYAQAERALSESNSEDERNKLLFAYQRSYMMDGVLVKVDRASMQASLEVRAPFLDYMLVEFANRLPYEYKLRGLTTKYLLKKLMTGKLPEGIIHRKKQGFGSPIGAWLRGPLRGWAEELLSGDKRKDGLVDLRYPRELFAAHCGGRSNERKKLWNILVFLEWQKNYL</sequence>
<dbReference type="GO" id="GO:0006529">
    <property type="term" value="P:asparagine biosynthetic process"/>
    <property type="evidence" value="ECO:0007669"/>
    <property type="project" value="UniProtKB-KW"/>
</dbReference>
<gene>
    <name evidence="12" type="ORF">A2942_03085</name>
</gene>
<dbReference type="GO" id="GO:0004066">
    <property type="term" value="F:asparagine synthase (glutamine-hydrolyzing) activity"/>
    <property type="evidence" value="ECO:0007669"/>
    <property type="project" value="UniProtKB-EC"/>
</dbReference>
<comment type="caution">
    <text evidence="12">The sequence shown here is derived from an EMBL/GenBank/DDBJ whole genome shotgun (WGS) entry which is preliminary data.</text>
</comment>
<dbReference type="InterPro" id="IPR051786">
    <property type="entry name" value="ASN_synthetase/amidase"/>
</dbReference>
<dbReference type="EMBL" id="MHLP01000017">
    <property type="protein sequence ID" value="OGZ12853.1"/>
    <property type="molecule type" value="Genomic_DNA"/>
</dbReference>
<keyword evidence="5 9" id="KW-0067">ATP-binding</keyword>
<dbReference type="Pfam" id="PF13522">
    <property type="entry name" value="GATase_6"/>
    <property type="match status" value="1"/>
</dbReference>
<dbReference type="PANTHER" id="PTHR43284">
    <property type="entry name" value="ASPARAGINE SYNTHETASE (GLUTAMINE-HYDROLYZING)"/>
    <property type="match status" value="1"/>
</dbReference>
<dbReference type="InterPro" id="IPR006426">
    <property type="entry name" value="Asn_synth_AEB"/>
</dbReference>
<keyword evidence="8" id="KW-0028">Amino-acid biosynthesis</keyword>
<dbReference type="InterPro" id="IPR017932">
    <property type="entry name" value="GATase_2_dom"/>
</dbReference>
<proteinExistence type="inferred from homology"/>
<reference evidence="12 13" key="1">
    <citation type="journal article" date="2016" name="Nat. Commun.">
        <title>Thousands of microbial genomes shed light on interconnected biogeochemical processes in an aquifer system.</title>
        <authorList>
            <person name="Anantharaman K."/>
            <person name="Brown C.T."/>
            <person name="Hug L.A."/>
            <person name="Sharon I."/>
            <person name="Castelle C.J."/>
            <person name="Probst A.J."/>
            <person name="Thomas B.C."/>
            <person name="Singh A."/>
            <person name="Wilkins M.J."/>
            <person name="Karaoz U."/>
            <person name="Brodie E.L."/>
            <person name="Williams K.H."/>
            <person name="Hubbard S.S."/>
            <person name="Banfield J.F."/>
        </authorList>
    </citation>
    <scope>NUCLEOTIDE SEQUENCE [LARGE SCALE GENOMIC DNA]</scope>
</reference>
<dbReference type="Pfam" id="PF00733">
    <property type="entry name" value="Asn_synthase"/>
    <property type="match status" value="1"/>
</dbReference>
<evidence type="ECO:0000259" key="11">
    <source>
        <dbReference type="PROSITE" id="PS51278"/>
    </source>
</evidence>
<dbReference type="NCBIfam" id="TIGR01536">
    <property type="entry name" value="asn_synth_AEB"/>
    <property type="match status" value="1"/>
</dbReference>
<keyword evidence="4 9" id="KW-0547">Nucleotide-binding</keyword>
<evidence type="ECO:0000256" key="3">
    <source>
        <dbReference type="ARBA" id="ARBA00012737"/>
    </source>
</evidence>
<dbReference type="SUPFAM" id="SSF56235">
    <property type="entry name" value="N-terminal nucleophile aminohydrolases (Ntn hydrolases)"/>
    <property type="match status" value="1"/>
</dbReference>
<dbReference type="STRING" id="1798665.A2942_03085"/>
<evidence type="ECO:0000256" key="9">
    <source>
        <dbReference type="PIRSR" id="PIRSR001589-2"/>
    </source>
</evidence>
<dbReference type="SUPFAM" id="SSF52402">
    <property type="entry name" value="Adenine nucleotide alpha hydrolases-like"/>
    <property type="match status" value="1"/>
</dbReference>
<feature type="site" description="Important for beta-aspartyl-AMP intermediate formation" evidence="10">
    <location>
        <position position="361"/>
    </location>
</feature>
<dbReference type="InterPro" id="IPR029055">
    <property type="entry name" value="Ntn_hydrolases_N"/>
</dbReference>
<evidence type="ECO:0000256" key="2">
    <source>
        <dbReference type="ARBA" id="ARBA00005752"/>
    </source>
</evidence>
<name>A0A1G2DH61_9BACT</name>
<evidence type="ECO:0000256" key="4">
    <source>
        <dbReference type="ARBA" id="ARBA00022741"/>
    </source>
</evidence>
<dbReference type="GO" id="GO:0005829">
    <property type="term" value="C:cytosol"/>
    <property type="evidence" value="ECO:0007669"/>
    <property type="project" value="TreeGrafter"/>
</dbReference>
<evidence type="ECO:0000256" key="5">
    <source>
        <dbReference type="ARBA" id="ARBA00022840"/>
    </source>
</evidence>
<comment type="similarity">
    <text evidence="2">Belongs to the asparagine synthetase family.</text>
</comment>
<feature type="domain" description="Glutamine amidotransferase type-2" evidence="11">
    <location>
        <begin position="2"/>
        <end position="209"/>
    </location>
</feature>
<keyword evidence="8" id="KW-0061">Asparagine biosynthesis</keyword>
<dbReference type="Gene3D" id="3.60.20.10">
    <property type="entry name" value="Glutamine Phosphoribosylpyrophosphate, subunit 1, domain 1"/>
    <property type="match status" value="1"/>
</dbReference>
<dbReference type="Gene3D" id="3.40.50.620">
    <property type="entry name" value="HUPs"/>
    <property type="match status" value="1"/>
</dbReference>
<accession>A0A1G2DH61</accession>
<evidence type="ECO:0000256" key="10">
    <source>
        <dbReference type="PIRSR" id="PIRSR001589-3"/>
    </source>
</evidence>